<keyword evidence="12" id="KW-0804">Transcription</keyword>
<evidence type="ECO:0000256" key="1">
    <source>
        <dbReference type="ARBA" id="ARBA00004123"/>
    </source>
</evidence>
<dbReference type="AlphaFoldDB" id="A0AAD5R9D7"/>
<dbReference type="Pfam" id="PF00066">
    <property type="entry name" value="Notch"/>
    <property type="match status" value="2"/>
</dbReference>
<evidence type="ECO:0000256" key="13">
    <source>
        <dbReference type="ARBA" id="ARBA00023180"/>
    </source>
</evidence>
<keyword evidence="20" id="KW-1185">Reference proteome</keyword>
<evidence type="ECO:0000256" key="2">
    <source>
        <dbReference type="ARBA" id="ARBA00022692"/>
    </source>
</evidence>
<dbReference type="InterPro" id="IPR000152">
    <property type="entry name" value="EGF-type_Asp/Asn_hydroxyl_site"/>
</dbReference>
<dbReference type="SUPFAM" id="SSF90193">
    <property type="entry name" value="Notch domain"/>
    <property type="match status" value="2"/>
</dbReference>
<sequence>MRVSATPLRTAIHALALRISLDTFVKRTSMNALGCLVRTVQNVSIELAAITVYASHGFKGTNCEERFEDLSKRWLCIDGTDGYVCECPWGYSGPRCQDAELSTSGKTENTEITKSDCGDDGDGCLITTSGPFASCSLSSYCSRVFRNDICDEVCDTEPCMFDGFDCISKESKCPDSISAYCKERKGNGVCDEPCNRDACDFDGGDCREAFPELHSKLFCVAAAWRSIDSRTSEAKPLYCQHRQLFKFIKSIASNRCPN</sequence>
<evidence type="ECO:0000259" key="18">
    <source>
        <dbReference type="PROSITE" id="PS50258"/>
    </source>
</evidence>
<comment type="subcellular location">
    <subcellularLocation>
        <location evidence="15">Endomembrane system</location>
        <topology evidence="15">Single-pass type I membrane protein</topology>
    </subcellularLocation>
    <subcellularLocation>
        <location evidence="1">Nucleus</location>
    </subcellularLocation>
</comment>
<dbReference type="PROSITE" id="PS01186">
    <property type="entry name" value="EGF_2"/>
    <property type="match status" value="1"/>
</dbReference>
<dbReference type="GO" id="GO:0005634">
    <property type="term" value="C:nucleus"/>
    <property type="evidence" value="ECO:0007669"/>
    <property type="project" value="UniProtKB-SubCell"/>
</dbReference>
<evidence type="ECO:0000256" key="10">
    <source>
        <dbReference type="ARBA" id="ARBA00023157"/>
    </source>
</evidence>
<accession>A0AAD5R9D7</accession>
<evidence type="ECO:0000256" key="14">
    <source>
        <dbReference type="ARBA" id="ARBA00023242"/>
    </source>
</evidence>
<evidence type="ECO:0000256" key="8">
    <source>
        <dbReference type="ARBA" id="ARBA00023043"/>
    </source>
</evidence>
<evidence type="ECO:0000256" key="15">
    <source>
        <dbReference type="ARBA" id="ARBA00046288"/>
    </source>
</evidence>
<dbReference type="GO" id="GO:0007219">
    <property type="term" value="P:Notch signaling pathway"/>
    <property type="evidence" value="ECO:0007669"/>
    <property type="project" value="UniProtKB-KW"/>
</dbReference>
<dbReference type="Proteomes" id="UP001196413">
    <property type="component" value="Unassembled WGS sequence"/>
</dbReference>
<evidence type="ECO:0000256" key="9">
    <source>
        <dbReference type="ARBA" id="ARBA00023136"/>
    </source>
</evidence>
<keyword evidence="4" id="KW-0221">Differentiation</keyword>
<proteinExistence type="predicted"/>
<evidence type="ECO:0000256" key="7">
    <source>
        <dbReference type="ARBA" id="ARBA00023015"/>
    </source>
</evidence>
<feature type="disulfide bond" evidence="16">
    <location>
        <begin position="87"/>
        <end position="96"/>
    </location>
</feature>
<evidence type="ECO:0000313" key="19">
    <source>
        <dbReference type="EMBL" id="KAJ1370949.1"/>
    </source>
</evidence>
<keyword evidence="3" id="KW-0677">Repeat</keyword>
<dbReference type="InterPro" id="IPR035993">
    <property type="entry name" value="Notch-like_dom_sf"/>
</dbReference>
<dbReference type="Gene3D" id="4.10.470.20">
    <property type="match status" value="2"/>
</dbReference>
<keyword evidence="11" id="KW-0010">Activator</keyword>
<gene>
    <name evidence="19" type="ORF">KIN20_032787</name>
</gene>
<evidence type="ECO:0000313" key="20">
    <source>
        <dbReference type="Proteomes" id="UP001196413"/>
    </source>
</evidence>
<evidence type="ECO:0000256" key="5">
    <source>
        <dbReference type="ARBA" id="ARBA00022976"/>
    </source>
</evidence>
<evidence type="ECO:0000259" key="17">
    <source>
        <dbReference type="PROSITE" id="PS50026"/>
    </source>
</evidence>
<organism evidence="19 20">
    <name type="scientific">Parelaphostrongylus tenuis</name>
    <name type="common">Meningeal worm</name>
    <dbReference type="NCBI Taxonomy" id="148309"/>
    <lineage>
        <taxon>Eukaryota</taxon>
        <taxon>Metazoa</taxon>
        <taxon>Ecdysozoa</taxon>
        <taxon>Nematoda</taxon>
        <taxon>Chromadorea</taxon>
        <taxon>Rhabditida</taxon>
        <taxon>Rhabditina</taxon>
        <taxon>Rhabditomorpha</taxon>
        <taxon>Strongyloidea</taxon>
        <taxon>Metastrongylidae</taxon>
        <taxon>Parelaphostrongylus</taxon>
    </lineage>
</organism>
<dbReference type="InterPro" id="IPR000800">
    <property type="entry name" value="Notch_dom"/>
</dbReference>
<evidence type="ECO:0000256" key="4">
    <source>
        <dbReference type="ARBA" id="ARBA00022782"/>
    </source>
</evidence>
<keyword evidence="14" id="KW-0539">Nucleus</keyword>
<evidence type="ECO:0000256" key="3">
    <source>
        <dbReference type="ARBA" id="ARBA00022737"/>
    </source>
</evidence>
<dbReference type="InterPro" id="IPR000742">
    <property type="entry name" value="EGF"/>
</dbReference>
<dbReference type="EMBL" id="JAHQIW010006884">
    <property type="protein sequence ID" value="KAJ1370949.1"/>
    <property type="molecule type" value="Genomic_DNA"/>
</dbReference>
<evidence type="ECO:0000256" key="16">
    <source>
        <dbReference type="PROSITE-ProRule" id="PRU00076"/>
    </source>
</evidence>
<dbReference type="PROSITE" id="PS50026">
    <property type="entry name" value="EGF_3"/>
    <property type="match status" value="1"/>
</dbReference>
<keyword evidence="8" id="KW-0040">ANK repeat</keyword>
<keyword evidence="5" id="KW-0914">Notch signaling pathway</keyword>
<name>A0AAD5R9D7_PARTN</name>
<feature type="domain" description="LNR" evidence="18">
    <location>
        <begin position="173"/>
        <end position="212"/>
    </location>
</feature>
<feature type="domain" description="EGF-like" evidence="17">
    <location>
        <begin position="59"/>
        <end position="97"/>
    </location>
</feature>
<keyword evidence="10 16" id="KW-1015">Disulfide bond</keyword>
<evidence type="ECO:0000256" key="11">
    <source>
        <dbReference type="ARBA" id="ARBA00023159"/>
    </source>
</evidence>
<evidence type="ECO:0000256" key="12">
    <source>
        <dbReference type="ARBA" id="ARBA00023163"/>
    </source>
</evidence>
<dbReference type="SMART" id="SM00004">
    <property type="entry name" value="NL"/>
    <property type="match status" value="2"/>
</dbReference>
<keyword evidence="2" id="KW-0812">Transmembrane</keyword>
<evidence type="ECO:0000256" key="6">
    <source>
        <dbReference type="ARBA" id="ARBA00022989"/>
    </source>
</evidence>
<dbReference type="SUPFAM" id="SSF57196">
    <property type="entry name" value="EGF/Laminin"/>
    <property type="match status" value="1"/>
</dbReference>
<keyword evidence="13" id="KW-0325">Glycoprotein</keyword>
<comment type="caution">
    <text evidence="19">The sequence shown here is derived from an EMBL/GenBank/DDBJ whole genome shotgun (WGS) entry which is preliminary data.</text>
</comment>
<keyword evidence="9" id="KW-0472">Membrane</keyword>
<dbReference type="PRINTS" id="PR01452">
    <property type="entry name" value="LNOTCHREPEAT"/>
</dbReference>
<dbReference type="PROSITE" id="PS00022">
    <property type="entry name" value="EGF_1"/>
    <property type="match status" value="1"/>
</dbReference>
<dbReference type="PROSITE" id="PS00010">
    <property type="entry name" value="ASX_HYDROXYL"/>
    <property type="match status" value="1"/>
</dbReference>
<dbReference type="GO" id="GO:0012505">
    <property type="term" value="C:endomembrane system"/>
    <property type="evidence" value="ECO:0007669"/>
    <property type="project" value="UniProtKB-SubCell"/>
</dbReference>
<keyword evidence="6" id="KW-1133">Transmembrane helix</keyword>
<dbReference type="GO" id="GO:0030154">
    <property type="term" value="P:cell differentiation"/>
    <property type="evidence" value="ECO:0007669"/>
    <property type="project" value="UniProtKB-KW"/>
</dbReference>
<reference evidence="19" key="1">
    <citation type="submission" date="2021-06" db="EMBL/GenBank/DDBJ databases">
        <title>Parelaphostrongylus tenuis whole genome reference sequence.</title>
        <authorList>
            <person name="Garwood T.J."/>
            <person name="Larsen P.A."/>
            <person name="Fountain-Jones N.M."/>
            <person name="Garbe J.R."/>
            <person name="Macchietto M.G."/>
            <person name="Kania S.A."/>
            <person name="Gerhold R.W."/>
            <person name="Richards J.E."/>
            <person name="Wolf T.M."/>
        </authorList>
    </citation>
    <scope>NUCLEOTIDE SEQUENCE</scope>
    <source>
        <strain evidence="19">MNPRO001-30</strain>
        <tissue evidence="19">Meninges</tissue>
    </source>
</reference>
<protein>
    <submittedName>
        <fullName evidence="19">Uncharacterized protein</fullName>
    </submittedName>
</protein>
<dbReference type="Gene3D" id="2.10.25.10">
    <property type="entry name" value="Laminin"/>
    <property type="match status" value="1"/>
</dbReference>
<dbReference type="PROSITE" id="PS50258">
    <property type="entry name" value="LNR"/>
    <property type="match status" value="1"/>
</dbReference>
<keyword evidence="16" id="KW-0245">EGF-like domain</keyword>
<keyword evidence="7" id="KW-0805">Transcription regulation</keyword>
<comment type="caution">
    <text evidence="16">Lacks conserved residue(s) required for the propagation of feature annotation.</text>
</comment>
<dbReference type="CDD" id="cd00054">
    <property type="entry name" value="EGF_CA"/>
    <property type="match status" value="1"/>
</dbReference>